<gene>
    <name evidence="23" type="primary">LOC101157121</name>
</gene>
<dbReference type="InterPro" id="IPR006201">
    <property type="entry name" value="Neur_channel"/>
</dbReference>
<dbReference type="Gene3D" id="1.20.58.390">
    <property type="entry name" value="Neurotransmitter-gated ion-channel transmembrane domain"/>
    <property type="match status" value="1"/>
</dbReference>
<proteinExistence type="inferred from homology"/>
<evidence type="ECO:0000256" key="6">
    <source>
        <dbReference type="ARBA" id="ARBA00023018"/>
    </source>
</evidence>
<keyword evidence="7 20" id="KW-0406">Ion transport</keyword>
<comment type="subcellular location">
    <subcellularLocation>
        <location evidence="15">Postsynaptic cell membrane</location>
        <topology evidence="15">Multi-pass membrane protein</topology>
    </subcellularLocation>
</comment>
<feature type="domain" description="Neurotransmitter-gated ion-channel transmembrane" evidence="22">
    <location>
        <begin position="189"/>
        <end position="391"/>
    </location>
</feature>
<protein>
    <submittedName>
        <fullName evidence="23">Uncharacterized protein</fullName>
    </submittedName>
</protein>
<evidence type="ECO:0000256" key="7">
    <source>
        <dbReference type="ARBA" id="ARBA00023065"/>
    </source>
</evidence>
<dbReference type="AlphaFoldDB" id="H2LSK5"/>
<dbReference type="GO" id="GO:0034220">
    <property type="term" value="P:monoatomic ion transmembrane transport"/>
    <property type="evidence" value="ECO:0000318"/>
    <property type="project" value="GO_Central"/>
</dbReference>
<comment type="catalytic activity">
    <reaction evidence="18">
        <text>Ca(2+)(in) = Ca(2+)(out)</text>
        <dbReference type="Rhea" id="RHEA:29671"/>
        <dbReference type="ChEBI" id="CHEBI:29108"/>
    </reaction>
</comment>
<dbReference type="InterPro" id="IPR018000">
    <property type="entry name" value="Neurotransmitter_ion_chnl_CS"/>
</dbReference>
<evidence type="ECO:0000256" key="11">
    <source>
        <dbReference type="ARBA" id="ARBA00023180"/>
    </source>
</evidence>
<evidence type="ECO:0000256" key="4">
    <source>
        <dbReference type="ARBA" id="ARBA00022729"/>
    </source>
</evidence>
<dbReference type="GO" id="GO:1904315">
    <property type="term" value="F:transmitter-gated monoatomic ion channel activity involved in regulation of postsynaptic membrane potential"/>
    <property type="evidence" value="ECO:0000318"/>
    <property type="project" value="GO_Central"/>
</dbReference>
<feature type="transmembrane region" description="Helical" evidence="20">
    <location>
        <begin position="28"/>
        <end position="46"/>
    </location>
</feature>
<sequence length="406" mass="46384">PSLLQALTPVFNLNSVRPVLDTNSPTDIYMYFTLYGILGVVSQWWMNEFISWDPIQCGADKITLPKEKFWLPDIVINEFMEENKAPTVPYVGLYSDGTIHDSLPVKVVSSCNLNIYTFPFDIQNCSMTFNSYIYYELSKRVMTTKGEWELLDITVLKQENNDTFGLYTDKLRYDITVRRRSTMYVVNLLLPSCFLITVDLFSFLLPPQSTDRSSFKMTLILGYTVFLLLMNDLLPVTGNSIPLINVFFTLCLALMVASLLETILITNLLCCSADLPPVPGWFKFLVLKILGFLVCMPRKKKRKSVKLFYSFNHLFTKAEPMTGTLVPRKDPADTAVEDKALQELQCVSEVLQAIRAQVERQKGSQSSEDWLQVGFVIDRLLFGIYIISLSVSFITIIVIWVKAYKI</sequence>
<evidence type="ECO:0000256" key="16">
    <source>
        <dbReference type="ARBA" id="ARBA00034430"/>
    </source>
</evidence>
<dbReference type="PROSITE" id="PS00236">
    <property type="entry name" value="NEUROTR_ION_CHANNEL"/>
    <property type="match status" value="1"/>
</dbReference>
<evidence type="ECO:0000256" key="17">
    <source>
        <dbReference type="ARBA" id="ARBA00036239"/>
    </source>
</evidence>
<dbReference type="Gene3D" id="2.70.170.10">
    <property type="entry name" value="Neurotransmitter-gated ion-channel ligand-binding domain"/>
    <property type="match status" value="1"/>
</dbReference>
<dbReference type="Pfam" id="PF02932">
    <property type="entry name" value="Neur_chan_memb"/>
    <property type="match status" value="1"/>
</dbReference>
<evidence type="ECO:0000256" key="2">
    <source>
        <dbReference type="ARBA" id="ARBA00022475"/>
    </source>
</evidence>
<dbReference type="InterPro" id="IPR036734">
    <property type="entry name" value="Neur_chan_lig-bd_sf"/>
</dbReference>
<dbReference type="GO" id="GO:0140227">
    <property type="term" value="P:serotonin-gated cation-selective signaling pathway"/>
    <property type="evidence" value="ECO:0000318"/>
    <property type="project" value="GO_Central"/>
</dbReference>
<dbReference type="GO" id="GO:0043005">
    <property type="term" value="C:neuron projection"/>
    <property type="evidence" value="ECO:0000318"/>
    <property type="project" value="GO_Central"/>
</dbReference>
<evidence type="ECO:0000256" key="1">
    <source>
        <dbReference type="ARBA" id="ARBA00022448"/>
    </source>
</evidence>
<dbReference type="eggNOG" id="KOG3645">
    <property type="taxonomic scope" value="Eukaryota"/>
</dbReference>
<feature type="domain" description="Neurotransmitter-gated ion-channel ligand-binding" evidence="21">
    <location>
        <begin position="40"/>
        <end position="136"/>
    </location>
</feature>
<comment type="caution">
    <text evidence="20">Lacks conserved residue(s) required for the propagation of feature annotation.</text>
</comment>
<dbReference type="GO" id="GO:1902495">
    <property type="term" value="C:transmembrane transporter complex"/>
    <property type="evidence" value="ECO:0000318"/>
    <property type="project" value="GO_Central"/>
</dbReference>
<evidence type="ECO:0000256" key="8">
    <source>
        <dbReference type="ARBA" id="ARBA00023136"/>
    </source>
</evidence>
<dbReference type="PRINTS" id="PR01708">
    <property type="entry name" value="5HT3RECEPTOR"/>
</dbReference>
<reference evidence="23" key="3">
    <citation type="submission" date="2025-09" db="UniProtKB">
        <authorList>
            <consortium name="Ensembl"/>
        </authorList>
    </citation>
    <scope>IDENTIFICATION</scope>
    <source>
        <strain evidence="23">Hd-rR</strain>
    </source>
</reference>
<evidence type="ECO:0000259" key="21">
    <source>
        <dbReference type="Pfam" id="PF02931"/>
    </source>
</evidence>
<dbReference type="InParanoid" id="H2LSK5"/>
<evidence type="ECO:0000256" key="12">
    <source>
        <dbReference type="ARBA" id="ARBA00023257"/>
    </source>
</evidence>
<evidence type="ECO:0000256" key="14">
    <source>
        <dbReference type="ARBA" id="ARBA00023303"/>
    </source>
</evidence>
<evidence type="ECO:0000256" key="3">
    <source>
        <dbReference type="ARBA" id="ARBA00022692"/>
    </source>
</evidence>
<keyword evidence="8 20" id="KW-0472">Membrane</keyword>
<dbReference type="Proteomes" id="UP000001038">
    <property type="component" value="Chromosome 4"/>
</dbReference>
<evidence type="ECO:0000256" key="20">
    <source>
        <dbReference type="RuleBase" id="RU000687"/>
    </source>
</evidence>
<dbReference type="InterPro" id="IPR049944">
    <property type="entry name" value="LGIC_TM_5-HT3"/>
</dbReference>
<keyword evidence="11" id="KW-0325">Glycoprotein</keyword>
<evidence type="ECO:0000256" key="5">
    <source>
        <dbReference type="ARBA" id="ARBA00022989"/>
    </source>
</evidence>
<dbReference type="InterPro" id="IPR036719">
    <property type="entry name" value="Neuro-gated_channel_TM_sf"/>
</dbReference>
<evidence type="ECO:0000256" key="18">
    <source>
        <dbReference type="ARBA" id="ARBA00036634"/>
    </source>
</evidence>
<comment type="catalytic activity">
    <reaction evidence="17">
        <text>Na(+)(in) = Na(+)(out)</text>
        <dbReference type="Rhea" id="RHEA:34963"/>
        <dbReference type="ChEBI" id="CHEBI:29101"/>
    </reaction>
</comment>
<dbReference type="FunFam" id="1.20.58.390:FF:000080">
    <property type="entry name" value="5-hydroxytryptamine (serotonin) receptor 3C, ionotropic"/>
    <property type="match status" value="1"/>
</dbReference>
<organism evidence="23 24">
    <name type="scientific">Oryzias latipes</name>
    <name type="common">Japanese rice fish</name>
    <name type="synonym">Japanese killifish</name>
    <dbReference type="NCBI Taxonomy" id="8090"/>
    <lineage>
        <taxon>Eukaryota</taxon>
        <taxon>Metazoa</taxon>
        <taxon>Chordata</taxon>
        <taxon>Craniata</taxon>
        <taxon>Vertebrata</taxon>
        <taxon>Euteleostomi</taxon>
        <taxon>Actinopterygii</taxon>
        <taxon>Neopterygii</taxon>
        <taxon>Teleostei</taxon>
        <taxon>Neoteleostei</taxon>
        <taxon>Acanthomorphata</taxon>
        <taxon>Ovalentaria</taxon>
        <taxon>Atherinomorphae</taxon>
        <taxon>Beloniformes</taxon>
        <taxon>Adrianichthyidae</taxon>
        <taxon>Oryziinae</taxon>
        <taxon>Oryzias</taxon>
    </lineage>
</organism>
<dbReference type="GO" id="GO:0005231">
    <property type="term" value="F:excitatory extracellular ligand-gated monoatomic ion channel activity"/>
    <property type="evidence" value="ECO:0000318"/>
    <property type="project" value="GO_Central"/>
</dbReference>
<dbReference type="FunFam" id="2.70.170.10:FF:000017">
    <property type="entry name" value="5-hydroxytryptamine receptor 3A"/>
    <property type="match status" value="1"/>
</dbReference>
<dbReference type="HOGENOM" id="CLU_018074_5_0_1"/>
<dbReference type="GO" id="GO:0022850">
    <property type="term" value="F:serotonin-gated monoatomic cation channel activity"/>
    <property type="evidence" value="ECO:0000318"/>
    <property type="project" value="GO_Central"/>
</dbReference>
<feature type="transmembrane region" description="Helical" evidence="20">
    <location>
        <begin position="380"/>
        <end position="401"/>
    </location>
</feature>
<comment type="function">
    <text evidence="19">Forms serotonin (5-hydroxytryptamine/5-HT3)-activated cation-selective channel complexes, which when activated cause fast, depolarizing responses in neurons.</text>
</comment>
<evidence type="ECO:0000256" key="15">
    <source>
        <dbReference type="ARBA" id="ARBA00034104"/>
    </source>
</evidence>
<dbReference type="STRING" id="8090.ENSORLP00000009069"/>
<evidence type="ECO:0000313" key="24">
    <source>
        <dbReference type="Proteomes" id="UP000001038"/>
    </source>
</evidence>
<feature type="transmembrane region" description="Helical" evidence="20">
    <location>
        <begin position="184"/>
        <end position="205"/>
    </location>
</feature>
<comment type="similarity">
    <text evidence="20">Belongs to the ligand-gated ion channel (TC 1.A.9) family.</text>
</comment>
<keyword evidence="1 20" id="KW-0813">Transport</keyword>
<keyword evidence="13" id="KW-1071">Ligand-gated ion channel</keyword>
<dbReference type="GeneTree" id="ENSGT00940000164924"/>
<dbReference type="Bgee" id="ENSORLG00000007232">
    <property type="expression patterns" value="Expressed in animal zygote and 4 other cell types or tissues"/>
</dbReference>
<evidence type="ECO:0000256" key="19">
    <source>
        <dbReference type="ARBA" id="ARBA00037540"/>
    </source>
</evidence>
<dbReference type="CDD" id="cd19063">
    <property type="entry name" value="LGIC_TM_5-HT3"/>
    <property type="match status" value="1"/>
</dbReference>
<keyword evidence="10" id="KW-0675">Receptor</keyword>
<name>H2LSK5_ORYLA</name>
<dbReference type="GO" id="GO:0042391">
    <property type="term" value="P:regulation of membrane potential"/>
    <property type="evidence" value="ECO:0000318"/>
    <property type="project" value="GO_Central"/>
</dbReference>
<accession>H2LSK5</accession>
<feature type="transmembrane region" description="Helical" evidence="20">
    <location>
        <begin position="217"/>
        <end position="234"/>
    </location>
</feature>
<keyword evidence="6" id="KW-0770">Synapse</keyword>
<dbReference type="GO" id="GO:0045202">
    <property type="term" value="C:synapse"/>
    <property type="evidence" value="ECO:0000318"/>
    <property type="project" value="GO_Central"/>
</dbReference>
<keyword evidence="4" id="KW-0732">Signal</keyword>
<dbReference type="InterPro" id="IPR006202">
    <property type="entry name" value="Neur_chan_lig-bd"/>
</dbReference>
<evidence type="ECO:0000313" key="23">
    <source>
        <dbReference type="Ensembl" id="ENSORLP00000009069.2"/>
    </source>
</evidence>
<keyword evidence="14 20" id="KW-0407">Ion channel</keyword>
<dbReference type="GO" id="GO:0005886">
    <property type="term" value="C:plasma membrane"/>
    <property type="evidence" value="ECO:0000318"/>
    <property type="project" value="GO_Central"/>
</dbReference>
<dbReference type="InterPro" id="IPR008132">
    <property type="entry name" value="5HT3_rcpt"/>
</dbReference>
<dbReference type="Pfam" id="PF02931">
    <property type="entry name" value="Neur_chan_LBD"/>
    <property type="match status" value="1"/>
</dbReference>
<dbReference type="Ensembl" id="ENSORLT00000009070.2">
    <property type="protein sequence ID" value="ENSORLP00000009069.2"/>
    <property type="gene ID" value="ENSORLG00000007232.2"/>
</dbReference>
<keyword evidence="9" id="KW-1015">Disulfide bond</keyword>
<keyword evidence="2" id="KW-1003">Cell membrane</keyword>
<evidence type="ECO:0000259" key="22">
    <source>
        <dbReference type="Pfam" id="PF02932"/>
    </source>
</evidence>
<dbReference type="PRINTS" id="PR00252">
    <property type="entry name" value="NRIONCHANNEL"/>
</dbReference>
<evidence type="ECO:0000256" key="9">
    <source>
        <dbReference type="ARBA" id="ARBA00023157"/>
    </source>
</evidence>
<keyword evidence="12" id="KW-0628">Postsynaptic cell membrane</keyword>
<evidence type="ECO:0000256" key="10">
    <source>
        <dbReference type="ARBA" id="ARBA00023170"/>
    </source>
</evidence>
<dbReference type="SUPFAM" id="SSF90112">
    <property type="entry name" value="Neurotransmitter-gated ion-channel transmembrane pore"/>
    <property type="match status" value="1"/>
</dbReference>
<dbReference type="SUPFAM" id="SSF63712">
    <property type="entry name" value="Nicotinic receptor ligand binding domain-like"/>
    <property type="match status" value="1"/>
</dbReference>
<feature type="transmembrane region" description="Helical" evidence="20">
    <location>
        <begin position="246"/>
        <end position="266"/>
    </location>
</feature>
<comment type="catalytic activity">
    <reaction evidence="16">
        <text>K(+)(in) = K(+)(out)</text>
        <dbReference type="Rhea" id="RHEA:29463"/>
        <dbReference type="ChEBI" id="CHEBI:29103"/>
    </reaction>
</comment>
<keyword evidence="24" id="KW-1185">Reference proteome</keyword>
<dbReference type="InterPro" id="IPR038050">
    <property type="entry name" value="Neuro_actylchol_rec"/>
</dbReference>
<keyword evidence="5 20" id="KW-1133">Transmembrane helix</keyword>
<reference evidence="23" key="2">
    <citation type="submission" date="2025-08" db="UniProtKB">
        <authorList>
            <consortium name="Ensembl"/>
        </authorList>
    </citation>
    <scope>IDENTIFICATION</scope>
    <source>
        <strain evidence="23">Hd-rR</strain>
    </source>
</reference>
<dbReference type="PANTHER" id="PTHR18945">
    <property type="entry name" value="NEUROTRANSMITTER GATED ION CHANNEL"/>
    <property type="match status" value="1"/>
</dbReference>
<feature type="transmembrane region" description="Helical" evidence="20">
    <location>
        <begin position="278"/>
        <end position="296"/>
    </location>
</feature>
<evidence type="ECO:0000256" key="13">
    <source>
        <dbReference type="ARBA" id="ARBA00023286"/>
    </source>
</evidence>
<reference evidence="23 24" key="1">
    <citation type="journal article" date="2007" name="Nature">
        <title>The medaka draft genome and insights into vertebrate genome evolution.</title>
        <authorList>
            <person name="Kasahara M."/>
            <person name="Naruse K."/>
            <person name="Sasaki S."/>
            <person name="Nakatani Y."/>
            <person name="Qu W."/>
            <person name="Ahsan B."/>
            <person name="Yamada T."/>
            <person name="Nagayasu Y."/>
            <person name="Doi K."/>
            <person name="Kasai Y."/>
            <person name="Jindo T."/>
            <person name="Kobayashi D."/>
            <person name="Shimada A."/>
            <person name="Toyoda A."/>
            <person name="Kuroki Y."/>
            <person name="Fujiyama A."/>
            <person name="Sasaki T."/>
            <person name="Shimizu A."/>
            <person name="Asakawa S."/>
            <person name="Shimizu N."/>
            <person name="Hashimoto S."/>
            <person name="Yang J."/>
            <person name="Lee Y."/>
            <person name="Matsushima K."/>
            <person name="Sugano S."/>
            <person name="Sakaizumi M."/>
            <person name="Narita T."/>
            <person name="Ohishi K."/>
            <person name="Haga S."/>
            <person name="Ohta F."/>
            <person name="Nomoto H."/>
            <person name="Nogata K."/>
            <person name="Morishita T."/>
            <person name="Endo T."/>
            <person name="Shin-I T."/>
            <person name="Takeda H."/>
            <person name="Morishita S."/>
            <person name="Kohara Y."/>
        </authorList>
    </citation>
    <scope>NUCLEOTIDE SEQUENCE [LARGE SCALE GENOMIC DNA]</scope>
    <source>
        <strain evidence="23 24">Hd-rR</strain>
    </source>
</reference>
<dbReference type="GO" id="GO:0007268">
    <property type="term" value="P:chemical synaptic transmission"/>
    <property type="evidence" value="ECO:0000318"/>
    <property type="project" value="GO_Central"/>
</dbReference>
<dbReference type="GO" id="GO:0045211">
    <property type="term" value="C:postsynaptic membrane"/>
    <property type="evidence" value="ECO:0007669"/>
    <property type="project" value="UniProtKB-SubCell"/>
</dbReference>
<keyword evidence="3 20" id="KW-0812">Transmembrane</keyword>
<dbReference type="InterPro" id="IPR006029">
    <property type="entry name" value="Neurotrans-gated_channel_TM"/>
</dbReference>